<dbReference type="Proteomes" id="UP001498771">
    <property type="component" value="Unassembled WGS sequence"/>
</dbReference>
<evidence type="ECO:0000256" key="3">
    <source>
        <dbReference type="ARBA" id="ARBA00023122"/>
    </source>
</evidence>
<dbReference type="InterPro" id="IPR046342">
    <property type="entry name" value="CBS_dom_sf"/>
</dbReference>
<dbReference type="CDD" id="cd04641">
    <property type="entry name" value="CBS_euAMPK_gamma-like_repeat2"/>
    <property type="match status" value="1"/>
</dbReference>
<dbReference type="EMBL" id="JBBJBU010000011">
    <property type="protein sequence ID" value="KAK7203516.1"/>
    <property type="molecule type" value="Genomic_DNA"/>
</dbReference>
<dbReference type="Gene3D" id="3.10.580.10">
    <property type="entry name" value="CBS-domain"/>
    <property type="match status" value="2"/>
</dbReference>
<dbReference type="InterPro" id="IPR050511">
    <property type="entry name" value="AMPK_gamma/SDS23_families"/>
</dbReference>
<name>A0ABR1F0Z3_9ASCO</name>
<dbReference type="InterPro" id="IPR000644">
    <property type="entry name" value="CBS_dom"/>
</dbReference>
<feature type="compositionally biased region" description="Basic and acidic residues" evidence="5">
    <location>
        <begin position="357"/>
        <end position="366"/>
    </location>
</feature>
<dbReference type="CDD" id="cd04618">
    <property type="entry name" value="CBS_euAMPK_gamma-like_repeat1"/>
    <property type="match status" value="1"/>
</dbReference>
<dbReference type="GeneID" id="90040242"/>
<comment type="caution">
    <text evidence="7">The sequence shown here is derived from an EMBL/GenBank/DDBJ whole genome shotgun (WGS) entry which is preliminary data.</text>
</comment>
<evidence type="ECO:0000256" key="1">
    <source>
        <dbReference type="ARBA" id="ARBA00006750"/>
    </source>
</evidence>
<reference evidence="7 8" key="1">
    <citation type="submission" date="2024-03" db="EMBL/GenBank/DDBJ databases">
        <title>Genome-scale model development and genomic sequencing of the oleaginous clade Lipomyces.</title>
        <authorList>
            <consortium name="Lawrence Berkeley National Laboratory"/>
            <person name="Czajka J.J."/>
            <person name="Han Y."/>
            <person name="Kim J."/>
            <person name="Mondo S.J."/>
            <person name="Hofstad B.A."/>
            <person name="Robles A."/>
            <person name="Haridas S."/>
            <person name="Riley R."/>
            <person name="LaButti K."/>
            <person name="Pangilinan J."/>
            <person name="Andreopoulos W."/>
            <person name="Lipzen A."/>
            <person name="Yan J."/>
            <person name="Wang M."/>
            <person name="Ng V."/>
            <person name="Grigoriev I.V."/>
            <person name="Spatafora J.W."/>
            <person name="Magnuson J.K."/>
            <person name="Baker S.E."/>
            <person name="Pomraning K.R."/>
        </authorList>
    </citation>
    <scope>NUCLEOTIDE SEQUENCE [LARGE SCALE GENOMIC DNA]</scope>
    <source>
        <strain evidence="7 8">Phaff 52-87</strain>
    </source>
</reference>
<protein>
    <recommendedName>
        <fullName evidence="6">CBS domain-containing protein</fullName>
    </recommendedName>
</protein>
<dbReference type="RefSeq" id="XP_064766549.1">
    <property type="nucleotide sequence ID" value="XM_064914730.1"/>
</dbReference>
<dbReference type="Pfam" id="PF00571">
    <property type="entry name" value="CBS"/>
    <property type="match status" value="2"/>
</dbReference>
<feature type="domain" description="CBS" evidence="6">
    <location>
        <begin position="210"/>
        <end position="270"/>
    </location>
</feature>
<comment type="similarity">
    <text evidence="1">Belongs to the 5'-AMP-activated protein kinase gamma subunit family.</text>
</comment>
<dbReference type="SMART" id="SM00116">
    <property type="entry name" value="CBS"/>
    <property type="match status" value="4"/>
</dbReference>
<dbReference type="PANTHER" id="PTHR13780">
    <property type="entry name" value="AMP-ACTIVATED PROTEIN KINASE, GAMMA REGULATORY SUBUNIT"/>
    <property type="match status" value="1"/>
</dbReference>
<feature type="domain" description="CBS" evidence="6">
    <location>
        <begin position="135"/>
        <end position="198"/>
    </location>
</feature>
<dbReference type="PROSITE" id="PS51371">
    <property type="entry name" value="CBS"/>
    <property type="match status" value="3"/>
</dbReference>
<feature type="domain" description="CBS" evidence="6">
    <location>
        <begin position="282"/>
        <end position="341"/>
    </location>
</feature>
<accession>A0ABR1F0Z3</accession>
<keyword evidence="3 4" id="KW-0129">CBS domain</keyword>
<evidence type="ECO:0000256" key="4">
    <source>
        <dbReference type="PROSITE-ProRule" id="PRU00703"/>
    </source>
</evidence>
<feature type="region of interest" description="Disordered" evidence="5">
    <location>
        <begin position="340"/>
        <end position="375"/>
    </location>
</feature>
<proteinExistence type="inferred from homology"/>
<keyword evidence="2" id="KW-0677">Repeat</keyword>
<dbReference type="SUPFAM" id="SSF54631">
    <property type="entry name" value="CBS-domain pair"/>
    <property type="match status" value="2"/>
</dbReference>
<evidence type="ECO:0000313" key="8">
    <source>
        <dbReference type="Proteomes" id="UP001498771"/>
    </source>
</evidence>
<evidence type="ECO:0000259" key="6">
    <source>
        <dbReference type="PROSITE" id="PS51371"/>
    </source>
</evidence>
<organism evidence="7 8">
    <name type="scientific">Myxozyma melibiosi</name>
    <dbReference type="NCBI Taxonomy" id="54550"/>
    <lineage>
        <taxon>Eukaryota</taxon>
        <taxon>Fungi</taxon>
        <taxon>Dikarya</taxon>
        <taxon>Ascomycota</taxon>
        <taxon>Saccharomycotina</taxon>
        <taxon>Lipomycetes</taxon>
        <taxon>Lipomycetales</taxon>
        <taxon>Lipomycetaceae</taxon>
        <taxon>Myxozyma</taxon>
    </lineage>
</organism>
<sequence length="375" mass="42076">MAESSTSAAQSLRIPIQDVQFRLTDDIIDAEQRDGLRAIREFLKGKTAYDVLPVSFRLIVLDTSLLVRKSLNILLQNSIVSAPLWNSKTSKFAGMLTSRDYINVIQYYYQNPDQMDKIDHFTLDGLRDVEKAIGTQPIETVSVPPFRSLYDACLKMIASKGRRIPLIDYEEENKREIVVSVLTQYRILKFVAQNCKETRALRKPLKDLHIGKYDNLATATMDTPVIEVIHLLASRDVSSIPIVDNEGVLYNVYESVDILTLIKGGIYTDLSLTVGEALLRRPSDFEGVYTCTELDRMDAIMDTIRRARLHRLIIVDSKGRLKGVVSLGDILRFLLLDREEEASSSAESTGGEGGGGSKEDIKHDDSLAVDPQSYQ</sequence>
<gene>
    <name evidence="7" type="ORF">BZA70DRAFT_302026</name>
</gene>
<evidence type="ECO:0000256" key="5">
    <source>
        <dbReference type="SAM" id="MobiDB-lite"/>
    </source>
</evidence>
<dbReference type="PANTHER" id="PTHR13780:SF35">
    <property type="entry name" value="LD22662P"/>
    <property type="match status" value="1"/>
</dbReference>
<keyword evidence="8" id="KW-1185">Reference proteome</keyword>
<evidence type="ECO:0000313" key="7">
    <source>
        <dbReference type="EMBL" id="KAK7203516.1"/>
    </source>
</evidence>
<evidence type="ECO:0000256" key="2">
    <source>
        <dbReference type="ARBA" id="ARBA00022737"/>
    </source>
</evidence>